<dbReference type="PANTHER" id="PTHR42760">
    <property type="entry name" value="SHORT-CHAIN DEHYDROGENASES/REDUCTASES FAMILY MEMBER"/>
    <property type="match status" value="1"/>
</dbReference>
<dbReference type="OrthoDB" id="9779623at2"/>
<dbReference type="GO" id="GO:0016616">
    <property type="term" value="F:oxidoreductase activity, acting on the CH-OH group of donors, NAD or NADP as acceptor"/>
    <property type="evidence" value="ECO:0007669"/>
    <property type="project" value="TreeGrafter"/>
</dbReference>
<dbReference type="PRINTS" id="PR00080">
    <property type="entry name" value="SDRFAMILY"/>
</dbReference>
<evidence type="ECO:0000256" key="1">
    <source>
        <dbReference type="ARBA" id="ARBA00006484"/>
    </source>
</evidence>
<accession>A0A0R3KGK3</accession>
<dbReference type="RefSeq" id="WP_057855112.1">
    <property type="nucleotide sequence ID" value="NZ_LLXX01000217.1"/>
</dbReference>
<dbReference type="STRING" id="1518501.CQ10_05330"/>
<protein>
    <submittedName>
        <fullName evidence="2">Oxidoreductase</fullName>
    </submittedName>
</protein>
<dbReference type="CDD" id="cd05233">
    <property type="entry name" value="SDR_c"/>
    <property type="match status" value="1"/>
</dbReference>
<organism evidence="2 3">
    <name type="scientific">Bradyrhizobium valentinum</name>
    <dbReference type="NCBI Taxonomy" id="1518501"/>
    <lineage>
        <taxon>Bacteria</taxon>
        <taxon>Pseudomonadati</taxon>
        <taxon>Pseudomonadota</taxon>
        <taxon>Alphaproteobacteria</taxon>
        <taxon>Hyphomicrobiales</taxon>
        <taxon>Nitrobacteraceae</taxon>
        <taxon>Bradyrhizobium</taxon>
    </lineage>
</organism>
<dbReference type="EMBL" id="LLXX01000217">
    <property type="protein sequence ID" value="KRQ93805.1"/>
    <property type="molecule type" value="Genomic_DNA"/>
</dbReference>
<dbReference type="InterPro" id="IPR002347">
    <property type="entry name" value="SDR_fam"/>
</dbReference>
<dbReference type="FunFam" id="3.40.50.720:FF:000084">
    <property type="entry name" value="Short-chain dehydrogenase reductase"/>
    <property type="match status" value="1"/>
</dbReference>
<sequence>MPPSSNAPRRTLLLTGASRGIGHATAIRFSSAGWRVITCSRHAFPEICPWGAGPEDHIEVDLGSHDDTVRAISEIRRRLENDELHALVNNAAISPKAPDGGRLGTMDTDIETWSHVFHVNFFAPVMIARGLIEELKHARGAVVNVTSIAGSRVHPFAGVAYATSKAALASLTREMAFDFGRVGVRVNAIAPGEIDTSILSPGTEKIVEQQIPMHRLGTPDEVAKIIYVLCTETSSYVNGAEIHINGGQHV</sequence>
<dbReference type="PANTHER" id="PTHR42760:SF106">
    <property type="entry name" value="PROTEIN FIXR"/>
    <property type="match status" value="1"/>
</dbReference>
<evidence type="ECO:0000313" key="2">
    <source>
        <dbReference type="EMBL" id="KRQ93805.1"/>
    </source>
</evidence>
<dbReference type="Proteomes" id="UP000051913">
    <property type="component" value="Unassembled WGS sequence"/>
</dbReference>
<comment type="caution">
    <text evidence="2">The sequence shown here is derived from an EMBL/GenBank/DDBJ whole genome shotgun (WGS) entry which is preliminary data.</text>
</comment>
<proteinExistence type="inferred from homology"/>
<keyword evidence="3" id="KW-1185">Reference proteome</keyword>
<gene>
    <name evidence="2" type="ORF">CP49_32055</name>
</gene>
<dbReference type="InterPro" id="IPR020904">
    <property type="entry name" value="Sc_DH/Rdtase_CS"/>
</dbReference>
<name>A0A0R3KGK3_9BRAD</name>
<dbReference type="SUPFAM" id="SSF51735">
    <property type="entry name" value="NAD(P)-binding Rossmann-fold domains"/>
    <property type="match status" value="1"/>
</dbReference>
<dbReference type="PROSITE" id="PS00061">
    <property type="entry name" value="ADH_SHORT"/>
    <property type="match status" value="1"/>
</dbReference>
<comment type="similarity">
    <text evidence="1">Belongs to the short-chain dehydrogenases/reductases (SDR) family.</text>
</comment>
<dbReference type="AlphaFoldDB" id="A0A0R3KGK3"/>
<evidence type="ECO:0000313" key="3">
    <source>
        <dbReference type="Proteomes" id="UP000051913"/>
    </source>
</evidence>
<dbReference type="Gene3D" id="3.40.50.720">
    <property type="entry name" value="NAD(P)-binding Rossmann-like Domain"/>
    <property type="match status" value="1"/>
</dbReference>
<dbReference type="InterPro" id="IPR036291">
    <property type="entry name" value="NAD(P)-bd_dom_sf"/>
</dbReference>
<dbReference type="PRINTS" id="PR00081">
    <property type="entry name" value="GDHRDH"/>
</dbReference>
<reference evidence="2 3" key="1">
    <citation type="submission" date="2014-03" db="EMBL/GenBank/DDBJ databases">
        <title>Bradyrhizobium valentinum sp. nov., isolated from effective nodules of Lupinus mariae-josephae, a lupine endemic of basic-lime soils in Eastern Spain.</title>
        <authorList>
            <person name="Duran D."/>
            <person name="Rey L."/>
            <person name="Navarro A."/>
            <person name="Busquets A."/>
            <person name="Imperial J."/>
            <person name="Ruiz-Argueso T."/>
        </authorList>
    </citation>
    <scope>NUCLEOTIDE SEQUENCE [LARGE SCALE GENOMIC DNA]</scope>
    <source>
        <strain evidence="2 3">LmjM3</strain>
    </source>
</reference>
<dbReference type="Pfam" id="PF13561">
    <property type="entry name" value="adh_short_C2"/>
    <property type="match status" value="1"/>
</dbReference>